<dbReference type="Gene3D" id="2.60.34.10">
    <property type="entry name" value="Substrate Binding Domain Of DNAk, Chain A, domain 1"/>
    <property type="match status" value="1"/>
</dbReference>
<dbReference type="GO" id="GO:0005524">
    <property type="term" value="F:ATP binding"/>
    <property type="evidence" value="ECO:0007669"/>
    <property type="project" value="UniProtKB-KW"/>
</dbReference>
<comment type="similarity">
    <text evidence="1 4">Belongs to the heat shock protein 70 family.</text>
</comment>
<keyword evidence="6" id="KW-1185">Reference proteome</keyword>
<dbReference type="CDD" id="cd24028">
    <property type="entry name" value="ASKHA_NBD_HSP70_HSPA1-like"/>
    <property type="match status" value="1"/>
</dbReference>
<dbReference type="InterPro" id="IPR013126">
    <property type="entry name" value="Hsp_70_fam"/>
</dbReference>
<dbReference type="InterPro" id="IPR029047">
    <property type="entry name" value="HSP70_peptide-bd_sf"/>
</dbReference>
<proteinExistence type="inferred from homology"/>
<name>A0A2H1BWW3_FASHE</name>
<keyword evidence="3 4" id="KW-0067">ATP-binding</keyword>
<protein>
    <submittedName>
        <fullName evidence="5">Heat shock protein kDa</fullName>
    </submittedName>
</protein>
<dbReference type="Gene3D" id="3.30.420.40">
    <property type="match status" value="2"/>
</dbReference>
<dbReference type="AlphaFoldDB" id="A0A2H1BWW3"/>
<dbReference type="FunFam" id="3.90.640.10:FF:000010">
    <property type="entry name" value="heat shock 70 kDa protein 14"/>
    <property type="match status" value="1"/>
</dbReference>
<dbReference type="PRINTS" id="PR00301">
    <property type="entry name" value="HEATSHOCK70"/>
</dbReference>
<evidence type="ECO:0000313" key="6">
    <source>
        <dbReference type="Proteomes" id="UP000230066"/>
    </source>
</evidence>
<evidence type="ECO:0000256" key="3">
    <source>
        <dbReference type="ARBA" id="ARBA00022840"/>
    </source>
</evidence>
<dbReference type="Gene3D" id="1.20.1270.10">
    <property type="match status" value="1"/>
</dbReference>
<dbReference type="GO" id="GO:0140662">
    <property type="term" value="F:ATP-dependent protein folding chaperone"/>
    <property type="evidence" value="ECO:0007669"/>
    <property type="project" value="InterPro"/>
</dbReference>
<dbReference type="Gene3D" id="3.90.640.10">
    <property type="entry name" value="Actin, Chain A, domain 4"/>
    <property type="match status" value="1"/>
</dbReference>
<dbReference type="Gene3D" id="3.30.30.30">
    <property type="match status" value="1"/>
</dbReference>
<dbReference type="SUPFAM" id="SSF53067">
    <property type="entry name" value="Actin-like ATPase domain"/>
    <property type="match status" value="2"/>
</dbReference>
<dbReference type="InterPro" id="IPR029048">
    <property type="entry name" value="HSP70_C_sf"/>
</dbReference>
<accession>A0A2H1BWW3</accession>
<keyword evidence="5" id="KW-0346">Stress response</keyword>
<dbReference type="Pfam" id="PF00012">
    <property type="entry name" value="HSP70"/>
    <property type="match status" value="1"/>
</dbReference>
<gene>
    <name evidence="5" type="ORF">D915_009023</name>
</gene>
<sequence>MVKVSAIGIDLGNTYSCMAVYRDEKPDVIHNHRCHRNTPNWIAFAGYNRFIGDDAKSLALADAQNTIYDARLMIGRTYTEVTELAKQFQWPFEVISNGDNSPLVRVMYCGHRQTYSPEHLISMILRYLVECAEDVLGEPVKNVVLTVPATFNDIQRKAIRRAGENAGLNVLRLIREPTAAAIAFNHIGRRVRNKIVLIYDFGGCSFNATVIQVSQQIITKLATESDPKLGGVYIDNRLVDHFVDLIHKQYNCDIGSDARAIRQLRVYCEKMKLQLSTAKEAKIEVENDVLLPNQSITLSLTRDQFELCNKDLFEKTFEVVRTLLANANLKQFNVDEILLVGGSTRIAKVREMVQNFFPGKPVNLSLNPGEAVACGAAIVAANLAKVDSPELSDLMLYEITVLDFSIGQFGGIVDVFIPRNTRLPAGVSKTFGTAYDNQTEVTVTVFEGNRVMQKDNRLLATITLSGLRQAPWGEVKFKVTFKLDENKCLYVCVAEMPDGVREEVIISRDAERTSKEYFARMISDAEQNKALDQSYLIRRNRWYGAYRYAVNAMFKVQLAYKEKLIDENKFTTMLAKCDQTLAWFMANETADQSEYRPKIQDLENSCHKVLKNYINKTP</sequence>
<organism evidence="5 6">
    <name type="scientific">Fasciola hepatica</name>
    <name type="common">Liver fluke</name>
    <dbReference type="NCBI Taxonomy" id="6192"/>
    <lineage>
        <taxon>Eukaryota</taxon>
        <taxon>Metazoa</taxon>
        <taxon>Spiralia</taxon>
        <taxon>Lophotrochozoa</taxon>
        <taxon>Platyhelminthes</taxon>
        <taxon>Trematoda</taxon>
        <taxon>Digenea</taxon>
        <taxon>Plagiorchiida</taxon>
        <taxon>Echinostomata</taxon>
        <taxon>Echinostomatoidea</taxon>
        <taxon>Fasciolidae</taxon>
        <taxon>Fasciola</taxon>
    </lineage>
</organism>
<dbReference type="SUPFAM" id="SSF100934">
    <property type="entry name" value="Heat shock protein 70kD (HSP70), C-terminal subdomain"/>
    <property type="match status" value="1"/>
</dbReference>
<dbReference type="PANTHER" id="PTHR19375">
    <property type="entry name" value="HEAT SHOCK PROTEIN 70KDA"/>
    <property type="match status" value="1"/>
</dbReference>
<dbReference type="SUPFAM" id="SSF100920">
    <property type="entry name" value="Heat shock protein 70kD (HSP70), peptide-binding domain"/>
    <property type="match status" value="1"/>
</dbReference>
<reference evidence="5" key="1">
    <citation type="submission" date="2019-03" db="EMBL/GenBank/DDBJ databases">
        <title>Improved annotation for the trematode Fasciola hepatica.</title>
        <authorList>
            <person name="Choi Y.-J."/>
            <person name="Martin J."/>
            <person name="Mitreva M."/>
        </authorList>
    </citation>
    <scope>NUCLEOTIDE SEQUENCE [LARGE SCALE GENOMIC DNA]</scope>
</reference>
<evidence type="ECO:0000256" key="2">
    <source>
        <dbReference type="ARBA" id="ARBA00022741"/>
    </source>
</evidence>
<dbReference type="InterPro" id="IPR043129">
    <property type="entry name" value="ATPase_NBD"/>
</dbReference>
<evidence type="ECO:0000313" key="5">
    <source>
        <dbReference type="EMBL" id="THD20188.1"/>
    </source>
</evidence>
<keyword evidence="2 4" id="KW-0547">Nucleotide-binding</keyword>
<dbReference type="FunFam" id="3.30.30.30:FF:000005">
    <property type="entry name" value="Heat shock protein ssb1"/>
    <property type="match status" value="1"/>
</dbReference>
<dbReference type="EMBL" id="JXXN02004999">
    <property type="protein sequence ID" value="THD20188.1"/>
    <property type="molecule type" value="Genomic_DNA"/>
</dbReference>
<evidence type="ECO:0000256" key="1">
    <source>
        <dbReference type="ARBA" id="ARBA00007381"/>
    </source>
</evidence>
<dbReference type="Proteomes" id="UP000230066">
    <property type="component" value="Unassembled WGS sequence"/>
</dbReference>
<comment type="caution">
    <text evidence="5">The sequence shown here is derived from an EMBL/GenBank/DDBJ whole genome shotgun (WGS) entry which is preliminary data.</text>
</comment>
<evidence type="ECO:0000256" key="4">
    <source>
        <dbReference type="RuleBase" id="RU003322"/>
    </source>
</evidence>